<dbReference type="GO" id="GO:0005737">
    <property type="term" value="C:cytoplasm"/>
    <property type="evidence" value="ECO:0007669"/>
    <property type="project" value="TreeGrafter"/>
</dbReference>
<gene>
    <name evidence="8" type="ORF">PHLGIDRAFT_9891</name>
</gene>
<keyword evidence="9" id="KW-1185">Reference proteome</keyword>
<dbReference type="Pfam" id="PF01245">
    <property type="entry name" value="Ribosomal_L19"/>
    <property type="match status" value="1"/>
</dbReference>
<feature type="region of interest" description="Disordered" evidence="6">
    <location>
        <begin position="1"/>
        <end position="63"/>
    </location>
</feature>
<dbReference type="SUPFAM" id="SSF54928">
    <property type="entry name" value="RNA-binding domain, RBD"/>
    <property type="match status" value="1"/>
</dbReference>
<dbReference type="Proteomes" id="UP000053257">
    <property type="component" value="Unassembled WGS sequence"/>
</dbReference>
<dbReference type="InterPro" id="IPR035979">
    <property type="entry name" value="RBD_domain_sf"/>
</dbReference>
<evidence type="ECO:0000256" key="5">
    <source>
        <dbReference type="PROSITE-ProRule" id="PRU00176"/>
    </source>
</evidence>
<comment type="similarity">
    <text evidence="1">Belongs to the bacterial ribosomal protein bL19 family.</text>
</comment>
<sequence length="372" mass="40857">MSEDAAASATDIVPENVNLDDAEEEESKRVEEMEREASKLRELQAAAEKQENGSAEGDASVPMETEEDRALADQRSIFIGNVDYGATPEEIQQHFQACGTINRVTILCDKFTGHPKGYAYIEFADTESVDTALAMDNSLFRGRLIKVTSKRTNIHGFNRGRGRGGGGGYRGGYRGGFRGGNGGFSPYRGRGSPPHMALTPLRQWTRSMATAVYPFSKAVIVPTAPPPPISREGLRQGKGLMEFLKETLPTPEKRKWLTTYFSKRHPTRIQPGSVLTVTMNHAPNTFSGVLLSVRRRGLDTSFVLRNVINRTGVEMQFFPASPHITNIKILRRAGGESSNNGKAAGSRMRRAKLFYLRDSPEKMSAISAGAKS</sequence>
<evidence type="ECO:0000256" key="3">
    <source>
        <dbReference type="ARBA" id="ARBA00022980"/>
    </source>
</evidence>
<dbReference type="InterPro" id="IPR001857">
    <property type="entry name" value="Ribosomal_bL19"/>
</dbReference>
<organism evidence="8 9">
    <name type="scientific">Phlebiopsis gigantea (strain 11061_1 CR5-6)</name>
    <name type="common">White-rot fungus</name>
    <name type="synonym">Peniophora gigantea</name>
    <dbReference type="NCBI Taxonomy" id="745531"/>
    <lineage>
        <taxon>Eukaryota</taxon>
        <taxon>Fungi</taxon>
        <taxon>Dikarya</taxon>
        <taxon>Basidiomycota</taxon>
        <taxon>Agaricomycotina</taxon>
        <taxon>Agaricomycetes</taxon>
        <taxon>Polyporales</taxon>
        <taxon>Phanerochaetaceae</taxon>
        <taxon>Phlebiopsis</taxon>
    </lineage>
</organism>
<dbReference type="PROSITE" id="PS50102">
    <property type="entry name" value="RRM"/>
    <property type="match status" value="1"/>
</dbReference>
<dbReference type="SMART" id="SM00360">
    <property type="entry name" value="RRM"/>
    <property type="match status" value="1"/>
</dbReference>
<proteinExistence type="inferred from homology"/>
<dbReference type="GO" id="GO:0006412">
    <property type="term" value="P:translation"/>
    <property type="evidence" value="ECO:0007669"/>
    <property type="project" value="InterPro"/>
</dbReference>
<feature type="compositionally biased region" description="Basic and acidic residues" evidence="6">
    <location>
        <begin position="26"/>
        <end position="42"/>
    </location>
</feature>
<dbReference type="Pfam" id="PF00076">
    <property type="entry name" value="RRM_1"/>
    <property type="match status" value="1"/>
</dbReference>
<dbReference type="InterPro" id="IPR000504">
    <property type="entry name" value="RRM_dom"/>
</dbReference>
<evidence type="ECO:0000256" key="2">
    <source>
        <dbReference type="ARBA" id="ARBA00022884"/>
    </source>
</evidence>
<accession>A0A0C3P4F2</accession>
<dbReference type="HOGENOM" id="CLU_821742_0_0_1"/>
<keyword evidence="4" id="KW-0687">Ribonucleoprotein</keyword>
<dbReference type="SUPFAM" id="SSF50104">
    <property type="entry name" value="Translation proteins SH3-like domain"/>
    <property type="match status" value="1"/>
</dbReference>
<dbReference type="InterPro" id="IPR038657">
    <property type="entry name" value="Ribosomal_bL19_sf"/>
</dbReference>
<name>A0A0C3P4F2_PHLG1</name>
<dbReference type="Gene3D" id="2.30.30.790">
    <property type="match status" value="1"/>
</dbReference>
<dbReference type="InterPro" id="IPR012677">
    <property type="entry name" value="Nucleotide-bd_a/b_plait_sf"/>
</dbReference>
<evidence type="ECO:0000256" key="4">
    <source>
        <dbReference type="ARBA" id="ARBA00023274"/>
    </source>
</evidence>
<protein>
    <recommendedName>
        <fullName evidence="7">RRM domain-containing protein</fullName>
    </recommendedName>
</protein>
<dbReference type="PANTHER" id="PTHR23236">
    <property type="entry name" value="EUKARYOTIC TRANSLATION INITIATION FACTOR 4B/4H"/>
    <property type="match status" value="1"/>
</dbReference>
<evidence type="ECO:0000313" key="8">
    <source>
        <dbReference type="EMBL" id="KIP12859.1"/>
    </source>
</evidence>
<evidence type="ECO:0000256" key="1">
    <source>
        <dbReference type="ARBA" id="ARBA00005781"/>
    </source>
</evidence>
<dbReference type="OrthoDB" id="4726at2759"/>
<dbReference type="STRING" id="745531.A0A0C3P4F2"/>
<keyword evidence="2 5" id="KW-0694">RNA-binding</keyword>
<dbReference type="AlphaFoldDB" id="A0A0C3P4F2"/>
<evidence type="ECO:0000256" key="6">
    <source>
        <dbReference type="SAM" id="MobiDB-lite"/>
    </source>
</evidence>
<feature type="domain" description="RRM" evidence="7">
    <location>
        <begin position="75"/>
        <end position="152"/>
    </location>
</feature>
<dbReference type="CDD" id="cd12306">
    <property type="entry name" value="RRM_II_PABPs"/>
    <property type="match status" value="1"/>
</dbReference>
<reference evidence="8 9" key="1">
    <citation type="journal article" date="2014" name="PLoS Genet.">
        <title>Analysis of the Phlebiopsis gigantea genome, transcriptome and secretome provides insight into its pioneer colonization strategies of wood.</title>
        <authorList>
            <person name="Hori C."/>
            <person name="Ishida T."/>
            <person name="Igarashi K."/>
            <person name="Samejima M."/>
            <person name="Suzuki H."/>
            <person name="Master E."/>
            <person name="Ferreira P."/>
            <person name="Ruiz-Duenas F.J."/>
            <person name="Held B."/>
            <person name="Canessa P."/>
            <person name="Larrondo L.F."/>
            <person name="Schmoll M."/>
            <person name="Druzhinina I.S."/>
            <person name="Kubicek C.P."/>
            <person name="Gaskell J.A."/>
            <person name="Kersten P."/>
            <person name="St John F."/>
            <person name="Glasner J."/>
            <person name="Sabat G."/>
            <person name="Splinter BonDurant S."/>
            <person name="Syed K."/>
            <person name="Yadav J."/>
            <person name="Mgbeahuruike A.C."/>
            <person name="Kovalchuk A."/>
            <person name="Asiegbu F.O."/>
            <person name="Lackner G."/>
            <person name="Hoffmeister D."/>
            <person name="Rencoret J."/>
            <person name="Gutierrez A."/>
            <person name="Sun H."/>
            <person name="Lindquist E."/>
            <person name="Barry K."/>
            <person name="Riley R."/>
            <person name="Grigoriev I.V."/>
            <person name="Henrissat B."/>
            <person name="Kues U."/>
            <person name="Berka R.M."/>
            <person name="Martinez A.T."/>
            <person name="Covert S.F."/>
            <person name="Blanchette R.A."/>
            <person name="Cullen D."/>
        </authorList>
    </citation>
    <scope>NUCLEOTIDE SEQUENCE [LARGE SCALE GENOMIC DNA]</scope>
    <source>
        <strain evidence="8 9">11061_1 CR5-6</strain>
    </source>
</reference>
<dbReference type="InterPro" id="IPR008991">
    <property type="entry name" value="Translation_prot_SH3-like_sf"/>
</dbReference>
<evidence type="ECO:0000259" key="7">
    <source>
        <dbReference type="PROSITE" id="PS50102"/>
    </source>
</evidence>
<dbReference type="GO" id="GO:0005840">
    <property type="term" value="C:ribosome"/>
    <property type="evidence" value="ECO:0007669"/>
    <property type="project" value="UniProtKB-KW"/>
</dbReference>
<dbReference type="GO" id="GO:0008143">
    <property type="term" value="F:poly(A) binding"/>
    <property type="evidence" value="ECO:0007669"/>
    <property type="project" value="TreeGrafter"/>
</dbReference>
<keyword evidence="3" id="KW-0689">Ribosomal protein</keyword>
<dbReference type="EMBL" id="KN840438">
    <property type="protein sequence ID" value="KIP12859.1"/>
    <property type="molecule type" value="Genomic_DNA"/>
</dbReference>
<dbReference type="GO" id="GO:0003735">
    <property type="term" value="F:structural constituent of ribosome"/>
    <property type="evidence" value="ECO:0007669"/>
    <property type="project" value="InterPro"/>
</dbReference>
<evidence type="ECO:0000313" key="9">
    <source>
        <dbReference type="Proteomes" id="UP000053257"/>
    </source>
</evidence>
<dbReference type="PANTHER" id="PTHR23236:SF12">
    <property type="entry name" value="EUKARYOTIC INITIATION FACTOR 4B-RELATED"/>
    <property type="match status" value="1"/>
</dbReference>
<dbReference type="GO" id="GO:1990904">
    <property type="term" value="C:ribonucleoprotein complex"/>
    <property type="evidence" value="ECO:0007669"/>
    <property type="project" value="UniProtKB-KW"/>
</dbReference>
<dbReference type="Gene3D" id="3.30.70.330">
    <property type="match status" value="1"/>
</dbReference>